<reference evidence="2 3" key="1">
    <citation type="submission" date="2011-08" db="EMBL/GenBank/DDBJ databases">
        <title>The Genome Sequence of Clostridium hathewayi WAL-18680.</title>
        <authorList>
            <consortium name="The Broad Institute Genome Sequencing Platform"/>
            <person name="Earl A."/>
            <person name="Ward D."/>
            <person name="Feldgarden M."/>
            <person name="Gevers D."/>
            <person name="Finegold S.M."/>
            <person name="Summanen P.H."/>
            <person name="Molitoris D.R."/>
            <person name="Song M."/>
            <person name="Daigneault M."/>
            <person name="Allen-Vercoe E."/>
            <person name="Young S.K."/>
            <person name="Zeng Q."/>
            <person name="Gargeya S."/>
            <person name="Fitzgerald M."/>
            <person name="Haas B."/>
            <person name="Abouelleil A."/>
            <person name="Alvarado L."/>
            <person name="Arachchi H.M."/>
            <person name="Berlin A."/>
            <person name="Brown A."/>
            <person name="Chapman S.B."/>
            <person name="Chen Z."/>
            <person name="Dunbar C."/>
            <person name="Freedman E."/>
            <person name="Gearin G."/>
            <person name="Gellesch M."/>
            <person name="Goldberg J."/>
            <person name="Griggs A."/>
            <person name="Gujja S."/>
            <person name="Heiman D."/>
            <person name="Howarth C."/>
            <person name="Larson L."/>
            <person name="Lui A."/>
            <person name="MacDonald P.J.P."/>
            <person name="Montmayeur A."/>
            <person name="Murphy C."/>
            <person name="Neiman D."/>
            <person name="Pearson M."/>
            <person name="Priest M."/>
            <person name="Roberts A."/>
            <person name="Saif S."/>
            <person name="Shea T."/>
            <person name="Shenoy N."/>
            <person name="Sisk P."/>
            <person name="Stolte C."/>
            <person name="Sykes S."/>
            <person name="Wortman J."/>
            <person name="Nusbaum C."/>
            <person name="Birren B."/>
        </authorList>
    </citation>
    <scope>NUCLEOTIDE SEQUENCE [LARGE SCALE GENOMIC DNA]</scope>
    <source>
        <strain evidence="2 3">WAL-18680</strain>
    </source>
</reference>
<dbReference type="HOGENOM" id="CLU_100195_0_0_9"/>
<accession>G5ILY5</accession>
<dbReference type="OrthoDB" id="9812305at2"/>
<organism evidence="2 3">
    <name type="scientific">Hungatella hathewayi WAL-18680</name>
    <dbReference type="NCBI Taxonomy" id="742737"/>
    <lineage>
        <taxon>Bacteria</taxon>
        <taxon>Bacillati</taxon>
        <taxon>Bacillota</taxon>
        <taxon>Clostridia</taxon>
        <taxon>Lachnospirales</taxon>
        <taxon>Lachnospiraceae</taxon>
        <taxon>Hungatella</taxon>
    </lineage>
</organism>
<dbReference type="PANTHER" id="PTHR40469">
    <property type="entry name" value="SECRETED GLYCOSYL HYDROLASE"/>
    <property type="match status" value="1"/>
</dbReference>
<dbReference type="InterPro" id="IPR029062">
    <property type="entry name" value="Class_I_gatase-like"/>
</dbReference>
<keyword evidence="3" id="KW-1185">Reference proteome</keyword>
<proteinExistence type="predicted"/>
<dbReference type="Gene3D" id="3.40.50.880">
    <property type="match status" value="1"/>
</dbReference>
<evidence type="ECO:0000259" key="1">
    <source>
        <dbReference type="Pfam" id="PF06283"/>
    </source>
</evidence>
<dbReference type="PANTHER" id="PTHR40469:SF2">
    <property type="entry name" value="GALACTOSE-BINDING DOMAIN-LIKE SUPERFAMILY PROTEIN"/>
    <property type="match status" value="1"/>
</dbReference>
<sequence>MVRNEKKALLYGKREARYHSIRGVDLAFSEILPRWQITVTEDTSVFESGTLSEYDMVILYEEFEERPWTDRETAGLLSYTAGGGGVMVLHNGISVQTRPELAQLLGAVFVSHPPYEKLPVLTFAPSGGGLAGAGHPVMKGITGFLLADEAYQFQFDSFVELEILMEYQYEGGRYPAAWVRGYGMGRVAYCCCGHEVAGFGHPQVRRWISNCVDWLTENRER</sequence>
<dbReference type="Pfam" id="PF06283">
    <property type="entry name" value="ThuA"/>
    <property type="match status" value="1"/>
</dbReference>
<feature type="domain" description="ThuA-like" evidence="1">
    <location>
        <begin position="8"/>
        <end position="214"/>
    </location>
</feature>
<evidence type="ECO:0000313" key="2">
    <source>
        <dbReference type="EMBL" id="EHI57404.1"/>
    </source>
</evidence>
<dbReference type="PATRIC" id="fig|742737.3.peg.4499"/>
<dbReference type="RefSeq" id="WP_006782501.1">
    <property type="nucleotide sequence ID" value="NZ_CP040506.1"/>
</dbReference>
<comment type="caution">
    <text evidence="2">The sequence shown here is derived from an EMBL/GenBank/DDBJ whole genome shotgun (WGS) entry which is preliminary data.</text>
</comment>
<dbReference type="SUPFAM" id="SSF52317">
    <property type="entry name" value="Class I glutamine amidotransferase-like"/>
    <property type="match status" value="1"/>
</dbReference>
<dbReference type="AlphaFoldDB" id="G5ILY5"/>
<evidence type="ECO:0000313" key="3">
    <source>
        <dbReference type="Proteomes" id="UP000005384"/>
    </source>
</evidence>
<protein>
    <recommendedName>
        <fullName evidence="1">ThuA-like domain-containing protein</fullName>
    </recommendedName>
</protein>
<gene>
    <name evidence="2" type="ORF">HMPREF9473_04513</name>
</gene>
<name>G5ILY5_9FIRM</name>
<dbReference type="Proteomes" id="UP000005384">
    <property type="component" value="Unassembled WGS sequence"/>
</dbReference>
<dbReference type="EMBL" id="ADLN01000120">
    <property type="protein sequence ID" value="EHI57404.1"/>
    <property type="molecule type" value="Genomic_DNA"/>
</dbReference>
<dbReference type="InterPro" id="IPR029010">
    <property type="entry name" value="ThuA-like"/>
</dbReference>